<organism evidence="3 5">
    <name type="scientific">Plasmodiophora brassicae</name>
    <name type="common">Clubroot disease agent</name>
    <dbReference type="NCBI Taxonomy" id="37360"/>
    <lineage>
        <taxon>Eukaryota</taxon>
        <taxon>Sar</taxon>
        <taxon>Rhizaria</taxon>
        <taxon>Endomyxa</taxon>
        <taxon>Phytomyxea</taxon>
        <taxon>Plasmodiophorida</taxon>
        <taxon>Plasmodiophoridae</taxon>
        <taxon>Plasmodiophora</taxon>
    </lineage>
</organism>
<accession>A0A0G4ISS7</accession>
<evidence type="ECO:0000256" key="1">
    <source>
        <dbReference type="SAM" id="MobiDB-lite"/>
    </source>
</evidence>
<evidence type="ECO:0000313" key="4">
    <source>
        <dbReference type="EMBL" id="SPQ94499.1"/>
    </source>
</evidence>
<keyword evidence="5" id="KW-1185">Reference proteome</keyword>
<evidence type="ECO:0000313" key="6">
    <source>
        <dbReference type="Proteomes" id="UP000290189"/>
    </source>
</evidence>
<feature type="signal peptide" evidence="2">
    <location>
        <begin position="1"/>
        <end position="18"/>
    </location>
</feature>
<feature type="compositionally biased region" description="Basic residues" evidence="1">
    <location>
        <begin position="847"/>
        <end position="859"/>
    </location>
</feature>
<reference evidence="4 6" key="2">
    <citation type="submission" date="2018-03" db="EMBL/GenBank/DDBJ databases">
        <authorList>
            <person name="Fogelqvist J."/>
        </authorList>
    </citation>
    <scope>NUCLEOTIDE SEQUENCE [LARGE SCALE GENOMIC DNA]</scope>
</reference>
<sequence length="976" mass="109604">MVAIVLLAAASLLHVAACNGDAYLHRLVRKGMMGGDVRLQRVRPLLLAVQICYRLGPDDVDPWNVEKARECNRTLHRVIGDHHPVREGTFCPVVLPAIQQFYTAMLDERVLTLTERTFCSASWQLCGRPATFAWLYLEAIHRIVAAYAFPPERHYRQTWLDEARRIADELTSVFPDNPGSHVVAAVTKFAVDDDMDDDSVVKHTLRALPSIRQIAAKPGFSRLRDVVCGTALEGSFLTSLSQLENLRWELQPIIDVFEFAKCRPSHPLTLWFIASARRQYVDAIIHLDKATHAIWTPGISSMRIHIEFAHAVTQSLLYGNPSAFARLAQTVDNAYAREQQKLSAQAVPCTAANESVLMVSTDRDDYIVHGMAKAVALSPASVFRSVSFANWSLQDTRSLWRNVFDIRQMMPELVFQDLGLNLETDDGVHDLLSRPSTNSTLRYICQRALSADYDDHDDDRVVILRKFCTMVQPDDSTTFDVGHLSKLVIHPDIKWSNPIMVLAFLGTADFREARNWTSVEANLFTAPFDSVNDVLPILLSGCHVSLLQNFGRFFERPFPDALRRAILLLLDLVEVTQMGPNWWMTALQTKISEPVSCARVDRILEELKKGTNDDARLECIRLIALVFARRDRYLKKAISNAIARIPAAFEIWRRLMNFVAQLSLRRSDKVGKVTRLDARDFAPMFAGQIAFLNAVSSSSTLSTSVDDALLAVTRLPRCPAAYSLLAARVALVLDSNGNLRNVAELMSDVSATIFAIACNDTNVWGREMLPHAEMCGVLYDFHRLLQHKRMPRLPGLSSWIEAKIVAQCTSVLPSTSSSRPEVGGSSMRHDVDLHVSAIALPLTSKLAKRRQNSCPKKRKPELLPTPALSDASSSPLLSVVVHCDALDEHIKELVSKETRFRTLDSLLSMHPKSVWHTQNPRVYRVRIGNERIFYRVVPNTVRILGYRTRTDGTYSKRTQAEMITRATDLAGSFCSF</sequence>
<evidence type="ECO:0000313" key="5">
    <source>
        <dbReference type="Proteomes" id="UP000039324"/>
    </source>
</evidence>
<feature type="compositionally biased region" description="Low complexity" evidence="1">
    <location>
        <begin position="862"/>
        <end position="872"/>
    </location>
</feature>
<dbReference type="Proteomes" id="UP000039324">
    <property type="component" value="Unassembled WGS sequence"/>
</dbReference>
<keyword evidence="2" id="KW-0732">Signal</keyword>
<name>A0A0G4ISS7_PLABS</name>
<evidence type="ECO:0000256" key="2">
    <source>
        <dbReference type="SAM" id="SignalP"/>
    </source>
</evidence>
<evidence type="ECO:0008006" key="7">
    <source>
        <dbReference type="Google" id="ProtNLM"/>
    </source>
</evidence>
<reference evidence="3 5" key="1">
    <citation type="submission" date="2015-02" db="EMBL/GenBank/DDBJ databases">
        <authorList>
            <person name="Chooi Y.-H."/>
        </authorList>
    </citation>
    <scope>NUCLEOTIDE SEQUENCE [LARGE SCALE GENOMIC DNA]</scope>
    <source>
        <strain evidence="3">E3</strain>
    </source>
</reference>
<keyword evidence="4" id="KW-0496">Mitochondrion</keyword>
<proteinExistence type="predicted"/>
<dbReference type="AlphaFoldDB" id="A0A0G4ISS7"/>
<gene>
    <name evidence="3" type="ORF">PBRA_006527</name>
    <name evidence="4" type="ORF">PLBR_LOCUS1714</name>
</gene>
<dbReference type="EMBL" id="OVEO01000002">
    <property type="protein sequence ID" value="SPQ94499.1"/>
    <property type="molecule type" value="Genomic_DNA"/>
</dbReference>
<feature type="chain" id="PRO_5035990737" description="AP2/ERF domain-containing protein" evidence="2">
    <location>
        <begin position="19"/>
        <end position="976"/>
    </location>
</feature>
<geneLocation type="mitochondrion" evidence="4"/>
<dbReference type="Proteomes" id="UP000290189">
    <property type="component" value="Unassembled WGS sequence"/>
</dbReference>
<dbReference type="EMBL" id="CDSF01000084">
    <property type="protein sequence ID" value="CEO98413.1"/>
    <property type="molecule type" value="Genomic_DNA"/>
</dbReference>
<protein>
    <recommendedName>
        <fullName evidence="7">AP2/ERF domain-containing protein</fullName>
    </recommendedName>
</protein>
<evidence type="ECO:0000313" key="3">
    <source>
        <dbReference type="EMBL" id="CEO98413.1"/>
    </source>
</evidence>
<feature type="region of interest" description="Disordered" evidence="1">
    <location>
        <begin position="847"/>
        <end position="872"/>
    </location>
</feature>